<sequence length="173" mass="19273">MEQQNTIENSVASAILEKSIDNIDIEGVTYEIAPPSTATLILISEIVATLPVVKKVPAEEIVTSVLHYARYYRPIGDIAAVLILGAKNLIEYRTIVQEKRYLFGLIRRKTETTIKVDKKAELAKIILENVSPTTLFNVVVQRLQDMEIGSFFAITTSLSEANILKPTKEVVKD</sequence>
<evidence type="ECO:0000313" key="1">
    <source>
        <dbReference type="EMBL" id="KAA2381299.1"/>
    </source>
</evidence>
<gene>
    <name evidence="1" type="ORF">F2Y10_02105</name>
</gene>
<reference evidence="1 2" key="1">
    <citation type="journal article" date="2019" name="Nat. Med.">
        <title>A library of human gut bacterial isolates paired with longitudinal multiomics data enables mechanistic microbiome research.</title>
        <authorList>
            <person name="Poyet M."/>
            <person name="Groussin M."/>
            <person name="Gibbons S.M."/>
            <person name="Avila-Pacheco J."/>
            <person name="Jiang X."/>
            <person name="Kearney S.M."/>
            <person name="Perrotta A.R."/>
            <person name="Berdy B."/>
            <person name="Zhao S."/>
            <person name="Lieberman T.D."/>
            <person name="Swanson P.K."/>
            <person name="Smith M."/>
            <person name="Roesemann S."/>
            <person name="Alexander J.E."/>
            <person name="Rich S.A."/>
            <person name="Livny J."/>
            <person name="Vlamakis H."/>
            <person name="Clish C."/>
            <person name="Bullock K."/>
            <person name="Deik A."/>
            <person name="Scott J."/>
            <person name="Pierce K.A."/>
            <person name="Xavier R.J."/>
            <person name="Alm E.J."/>
        </authorList>
    </citation>
    <scope>NUCLEOTIDE SEQUENCE [LARGE SCALE GENOMIC DNA]</scope>
    <source>
        <strain evidence="1 2">BIOML-A266</strain>
    </source>
</reference>
<comment type="caution">
    <text evidence="1">The sequence shown here is derived from an EMBL/GenBank/DDBJ whole genome shotgun (WGS) entry which is preliminary data.</text>
</comment>
<evidence type="ECO:0000313" key="2">
    <source>
        <dbReference type="Proteomes" id="UP000322940"/>
    </source>
</evidence>
<organism evidence="1 2">
    <name type="scientific">Alistipes onderdonkii</name>
    <dbReference type="NCBI Taxonomy" id="328813"/>
    <lineage>
        <taxon>Bacteria</taxon>
        <taxon>Pseudomonadati</taxon>
        <taxon>Bacteroidota</taxon>
        <taxon>Bacteroidia</taxon>
        <taxon>Bacteroidales</taxon>
        <taxon>Rikenellaceae</taxon>
        <taxon>Alistipes</taxon>
    </lineage>
</organism>
<name>A0A5B3H9I0_9BACT</name>
<dbReference type="AlphaFoldDB" id="A0A5B3H9I0"/>
<accession>A0A5B3H9I0</accession>
<dbReference type="Proteomes" id="UP000322940">
    <property type="component" value="Unassembled WGS sequence"/>
</dbReference>
<protein>
    <submittedName>
        <fullName evidence="1">Uncharacterized protein</fullName>
    </submittedName>
</protein>
<dbReference type="EMBL" id="VVXH01000001">
    <property type="protein sequence ID" value="KAA2381299.1"/>
    <property type="molecule type" value="Genomic_DNA"/>
</dbReference>
<dbReference type="RefSeq" id="WP_130064512.1">
    <property type="nucleotide sequence ID" value="NZ_JADMQE010000005.1"/>
</dbReference>
<proteinExistence type="predicted"/>